<evidence type="ECO:0000256" key="9">
    <source>
        <dbReference type="ARBA" id="ARBA00023004"/>
    </source>
</evidence>
<proteinExistence type="inferred from homology"/>
<comment type="caution">
    <text evidence="13">The sequence shown here is derived from an EMBL/GenBank/DDBJ whole genome shotgun (WGS) entry which is preliminary data.</text>
</comment>
<keyword evidence="10" id="KW-0503">Monooxygenase</keyword>
<dbReference type="AlphaFoldDB" id="A0A6A0ABY7"/>
<evidence type="ECO:0000256" key="5">
    <source>
        <dbReference type="ARBA" id="ARBA00022692"/>
    </source>
</evidence>
<dbReference type="PANTHER" id="PTHR38674:SF1">
    <property type="entry name" value="ALKANE 1-MONOOXYGENASE 1"/>
    <property type="match status" value="1"/>
</dbReference>
<comment type="subcellular location">
    <subcellularLocation>
        <location evidence="1">Cell inner membrane</location>
        <topology evidence="1">Multi-pass membrane protein</topology>
    </subcellularLocation>
</comment>
<evidence type="ECO:0000256" key="2">
    <source>
        <dbReference type="ARBA" id="ARBA00010823"/>
    </source>
</evidence>
<feature type="domain" description="Fatty acid desaturase" evidence="12">
    <location>
        <begin position="179"/>
        <end position="400"/>
    </location>
</feature>
<evidence type="ECO:0000313" key="13">
    <source>
        <dbReference type="EMBL" id="GFH30265.1"/>
    </source>
</evidence>
<keyword evidence="6" id="KW-0479">Metal-binding</keyword>
<keyword evidence="14" id="KW-1185">Reference proteome</keyword>
<evidence type="ECO:0000256" key="7">
    <source>
        <dbReference type="ARBA" id="ARBA00022989"/>
    </source>
</evidence>
<keyword evidence="3" id="KW-1003">Cell membrane</keyword>
<evidence type="ECO:0000256" key="10">
    <source>
        <dbReference type="ARBA" id="ARBA00023033"/>
    </source>
</evidence>
<protein>
    <submittedName>
        <fullName evidence="13">FA_desaturase domain-containing protein</fullName>
    </submittedName>
</protein>
<dbReference type="GO" id="GO:0004497">
    <property type="term" value="F:monooxygenase activity"/>
    <property type="evidence" value="ECO:0007669"/>
    <property type="project" value="UniProtKB-KW"/>
</dbReference>
<dbReference type="Proteomes" id="UP000485058">
    <property type="component" value="Unassembled WGS sequence"/>
</dbReference>
<dbReference type="GO" id="GO:0005886">
    <property type="term" value="C:plasma membrane"/>
    <property type="evidence" value="ECO:0007669"/>
    <property type="project" value="UniProtKB-SubCell"/>
</dbReference>
<keyword evidence="5" id="KW-0812">Transmembrane</keyword>
<keyword evidence="7" id="KW-1133">Transmembrane helix</keyword>
<keyword evidence="4" id="KW-0997">Cell inner membrane</keyword>
<evidence type="ECO:0000256" key="8">
    <source>
        <dbReference type="ARBA" id="ARBA00023002"/>
    </source>
</evidence>
<evidence type="ECO:0000256" key="11">
    <source>
        <dbReference type="ARBA" id="ARBA00023136"/>
    </source>
</evidence>
<keyword evidence="9" id="KW-0408">Iron</keyword>
<evidence type="ECO:0000313" key="14">
    <source>
        <dbReference type="Proteomes" id="UP000485058"/>
    </source>
</evidence>
<organism evidence="13 14">
    <name type="scientific">Haematococcus lacustris</name>
    <name type="common">Green alga</name>
    <name type="synonym">Haematococcus pluvialis</name>
    <dbReference type="NCBI Taxonomy" id="44745"/>
    <lineage>
        <taxon>Eukaryota</taxon>
        <taxon>Viridiplantae</taxon>
        <taxon>Chlorophyta</taxon>
        <taxon>core chlorophytes</taxon>
        <taxon>Chlorophyceae</taxon>
        <taxon>CS clade</taxon>
        <taxon>Chlamydomonadales</taxon>
        <taxon>Haematococcaceae</taxon>
        <taxon>Haematococcus</taxon>
    </lineage>
</organism>
<comment type="similarity">
    <text evidence="2">Belongs to the fatty acid desaturase type 1 family. AlkB subfamily.</text>
</comment>
<dbReference type="InterPro" id="IPR033885">
    <property type="entry name" value="AlkB/XylM"/>
</dbReference>
<evidence type="ECO:0000256" key="4">
    <source>
        <dbReference type="ARBA" id="ARBA00022519"/>
    </source>
</evidence>
<dbReference type="Pfam" id="PF00487">
    <property type="entry name" value="FA_desaturase"/>
    <property type="match status" value="1"/>
</dbReference>
<gene>
    <name evidence="13" type="ORF">HaLaN_29083</name>
</gene>
<dbReference type="InterPro" id="IPR005804">
    <property type="entry name" value="FA_desaturase_dom"/>
</dbReference>
<evidence type="ECO:0000256" key="6">
    <source>
        <dbReference type="ARBA" id="ARBA00022723"/>
    </source>
</evidence>
<name>A0A6A0ABY7_HAELA</name>
<reference evidence="13 14" key="1">
    <citation type="submission" date="2020-02" db="EMBL/GenBank/DDBJ databases">
        <title>Draft genome sequence of Haematococcus lacustris strain NIES-144.</title>
        <authorList>
            <person name="Morimoto D."/>
            <person name="Nakagawa S."/>
            <person name="Yoshida T."/>
            <person name="Sawayama S."/>
        </authorList>
    </citation>
    <scope>NUCLEOTIDE SEQUENCE [LARGE SCALE GENOMIC DNA]</scope>
    <source>
        <strain evidence="13 14">NIES-144</strain>
    </source>
</reference>
<evidence type="ECO:0000256" key="3">
    <source>
        <dbReference type="ARBA" id="ARBA00022475"/>
    </source>
</evidence>
<dbReference type="GO" id="GO:0006629">
    <property type="term" value="P:lipid metabolic process"/>
    <property type="evidence" value="ECO:0007669"/>
    <property type="project" value="InterPro"/>
</dbReference>
<keyword evidence="8" id="KW-0560">Oxidoreductase</keyword>
<dbReference type="GO" id="GO:0046872">
    <property type="term" value="F:metal ion binding"/>
    <property type="evidence" value="ECO:0007669"/>
    <property type="project" value="UniProtKB-KW"/>
</dbReference>
<evidence type="ECO:0000259" key="12">
    <source>
        <dbReference type="Pfam" id="PF00487"/>
    </source>
</evidence>
<keyword evidence="11" id="KW-0472">Membrane</keyword>
<evidence type="ECO:0000256" key="1">
    <source>
        <dbReference type="ARBA" id="ARBA00004429"/>
    </source>
</evidence>
<dbReference type="EMBL" id="BLLF01004800">
    <property type="protein sequence ID" value="GFH30265.1"/>
    <property type="molecule type" value="Genomic_DNA"/>
</dbReference>
<accession>A0A6A0ABY7</accession>
<dbReference type="PANTHER" id="PTHR38674">
    <property type="entry name" value="ALKANE 1-MONOOXYGENASE 1"/>
    <property type="match status" value="1"/>
</dbReference>
<sequence>MCNAGRHGAASALPLRLRAASCCRAISAPSGTTSAPQVHVQSRSGLASKLEALPFVMPAMSMLGAAGISHFAQVVQNYPGNSLPPWLAALLLGPPLIMFVANPALDKLLGPVELPAHTQAVADGPAGAVNPTSSSLSGFAARALPTAWVAAFCTASLLTACSLGQLGASGPDPLAQAQLLGLLVLGLGTTGAVGTAAAHELIHSRHPVHQTAGELMLAWVWFWPYSRSHHHHHLTVGTPDDHASAPLGQALGPFLWQYFVGNMTIAWEMECKETARKGHPAWSPYNRFLWGMAAQLGITAAVTCLGGWAALAVHCAAGTVAQLQLGVVDYVLHYGLQRPRKADGQRWSPVSHHSSYNSGYALENAMLFKVLMHSDHHLTASKPWESLGLLGQASPAALASNEVEQGQVEVEEGAELSQPLLLPKWPMSGVLALALVPPLWFNVVDPVSRHANSLHVRQQEVHPAK</sequence>